<dbReference type="Pfam" id="PF03649">
    <property type="entry name" value="UPF0014"/>
    <property type="match status" value="1"/>
</dbReference>
<evidence type="ECO:0000256" key="1">
    <source>
        <dbReference type="ARBA" id="ARBA00004141"/>
    </source>
</evidence>
<evidence type="ECO:0000313" key="8">
    <source>
        <dbReference type="Proteomes" id="UP001317705"/>
    </source>
</evidence>
<name>A0ABN6VUP8_9BACT</name>
<organism evidence="7 8">
    <name type="scientific">Geotalea uraniireducens</name>
    <dbReference type="NCBI Taxonomy" id="351604"/>
    <lineage>
        <taxon>Bacteria</taxon>
        <taxon>Pseudomonadati</taxon>
        <taxon>Thermodesulfobacteriota</taxon>
        <taxon>Desulfuromonadia</taxon>
        <taxon>Geobacterales</taxon>
        <taxon>Geobacteraceae</taxon>
        <taxon>Geotalea</taxon>
    </lineage>
</organism>
<dbReference type="PANTHER" id="PTHR30028">
    <property type="entry name" value="UPF0014 INNER MEMBRANE PROTEIN YBBM-RELATED"/>
    <property type="match status" value="1"/>
</dbReference>
<evidence type="ECO:0000256" key="2">
    <source>
        <dbReference type="ARBA" id="ARBA00005268"/>
    </source>
</evidence>
<feature type="transmembrane region" description="Helical" evidence="6">
    <location>
        <begin position="183"/>
        <end position="204"/>
    </location>
</feature>
<evidence type="ECO:0000256" key="5">
    <source>
        <dbReference type="ARBA" id="ARBA00023136"/>
    </source>
</evidence>
<dbReference type="RefSeq" id="WP_282003600.1">
    <property type="nucleotide sequence ID" value="NZ_AP027151.1"/>
</dbReference>
<feature type="transmembrane region" description="Helical" evidence="6">
    <location>
        <begin position="39"/>
        <end position="61"/>
    </location>
</feature>
<dbReference type="InterPro" id="IPR005226">
    <property type="entry name" value="UPF0014_fam"/>
</dbReference>
<evidence type="ECO:0000256" key="3">
    <source>
        <dbReference type="ARBA" id="ARBA00022692"/>
    </source>
</evidence>
<feature type="transmembrane region" description="Helical" evidence="6">
    <location>
        <begin position="224"/>
        <end position="245"/>
    </location>
</feature>
<feature type="transmembrane region" description="Helical" evidence="6">
    <location>
        <begin position="67"/>
        <end position="86"/>
    </location>
</feature>
<keyword evidence="8" id="KW-1185">Reference proteome</keyword>
<feature type="transmembrane region" description="Helical" evidence="6">
    <location>
        <begin position="98"/>
        <end position="123"/>
    </location>
</feature>
<comment type="subcellular location">
    <subcellularLocation>
        <location evidence="1">Membrane</location>
        <topology evidence="1">Multi-pass membrane protein</topology>
    </subcellularLocation>
</comment>
<dbReference type="EMBL" id="AP027151">
    <property type="protein sequence ID" value="BDV42890.1"/>
    <property type="molecule type" value="Genomic_DNA"/>
</dbReference>
<evidence type="ECO:0000256" key="4">
    <source>
        <dbReference type="ARBA" id="ARBA00022989"/>
    </source>
</evidence>
<evidence type="ECO:0000256" key="6">
    <source>
        <dbReference type="SAM" id="Phobius"/>
    </source>
</evidence>
<comment type="similarity">
    <text evidence="2">Belongs to the UPF0014 family.</text>
</comment>
<dbReference type="Proteomes" id="UP001317705">
    <property type="component" value="Chromosome"/>
</dbReference>
<keyword evidence="4 6" id="KW-1133">Transmembrane helix</keyword>
<evidence type="ECO:0000313" key="7">
    <source>
        <dbReference type="EMBL" id="BDV42890.1"/>
    </source>
</evidence>
<feature type="transmembrane region" description="Helical" evidence="6">
    <location>
        <begin position="129"/>
        <end position="149"/>
    </location>
</feature>
<keyword evidence="3 6" id="KW-0812">Transmembrane</keyword>
<feature type="transmembrane region" description="Helical" evidence="6">
    <location>
        <begin position="6"/>
        <end position="27"/>
    </location>
</feature>
<keyword evidence="5 6" id="KW-0472">Membrane</keyword>
<accession>A0ABN6VUP8</accession>
<dbReference type="PANTHER" id="PTHR30028:SF0">
    <property type="entry name" value="PROTEIN ALUMINUM SENSITIVE 3"/>
    <property type="match status" value="1"/>
</dbReference>
<gene>
    <name evidence="7" type="ORF">GURASL_18130</name>
</gene>
<protein>
    <submittedName>
        <fullName evidence="7">Iron export ABC transporter permease subunit FetB</fullName>
    </submittedName>
</protein>
<proteinExistence type="inferred from homology"/>
<sequence length="262" mass="28594">METNHVVPMDLVQLSCAYGLILLAVALSRLRRIGQEKQLLWASIRMVLQLLAVGYLLHLVFTVRSPLPVMLMLLAMSGFSLQVAGTRIKRRLPHFYRIVGSSIIIGCGGVTFYFCLLVVGYTPWFDPRYLIPLAGMIIGNAMNGASLAAERLSSEMHDRREEIETALCLGASMRQAAEPAVRAAYTASLIPTMNTMAATGIVALPGMMTGQILSGTEPTVAVRYQIAIMCAITGAVAITSFLILLQGYRHYFSAAHQLKETT</sequence>
<reference evidence="7 8" key="1">
    <citation type="submission" date="2022-12" db="EMBL/GenBank/DDBJ databases">
        <title>Polyphasic characterization of Geotalea uranireducens NIT-SL11 newly isolated from a complex of sewage sludge and microbially reduced graphene oxide.</title>
        <authorList>
            <person name="Xie L."/>
            <person name="Yoshida N."/>
            <person name="Meng L."/>
        </authorList>
    </citation>
    <scope>NUCLEOTIDE SEQUENCE [LARGE SCALE GENOMIC DNA]</scope>
    <source>
        <strain evidence="7 8">NIT-SL11</strain>
    </source>
</reference>